<evidence type="ECO:0000256" key="9">
    <source>
        <dbReference type="ARBA" id="ARBA00023306"/>
    </source>
</evidence>
<evidence type="ECO:0000313" key="12">
    <source>
        <dbReference type="Proteomes" id="UP001176940"/>
    </source>
</evidence>
<evidence type="ECO:0000313" key="11">
    <source>
        <dbReference type="EMBL" id="CAJ0952898.1"/>
    </source>
</evidence>
<protein>
    <recommendedName>
        <fullName evidence="3">Protein MIS12 homolog</fullName>
    </recommendedName>
</protein>
<evidence type="ECO:0000256" key="5">
    <source>
        <dbReference type="ARBA" id="ARBA00022618"/>
    </source>
</evidence>
<comment type="caution">
    <text evidence="11">The sequence shown here is derived from an EMBL/GenBank/DDBJ whole genome shotgun (WGS) entry which is preliminary data.</text>
</comment>
<gene>
    <name evidence="11" type="ORF">RIMI_LOCUS14098318</name>
</gene>
<evidence type="ECO:0000256" key="4">
    <source>
        <dbReference type="ARBA" id="ARBA00022454"/>
    </source>
</evidence>
<keyword evidence="9" id="KW-0131">Cell cycle</keyword>
<evidence type="ECO:0000256" key="6">
    <source>
        <dbReference type="ARBA" id="ARBA00022776"/>
    </source>
</evidence>
<sequence length="233" mass="27230">GGKLRRDRRALCAAEYEARSPVAKMSITPMCYEAQFFGFTPQTCILRLYVSIQDYLFDMLLVVESVILKKIEKFPACRITPLDVREGTKKYWTFLKERFEQLFQRMENCLLKMVLNVPRNVLLQEDKVHAEYSYSKEKFETLQSEDKSLHAQYKAELFATQALLAELEEQKVVQAELGKILTWFDGLDKICREHGNIDLLESFAFMVQTSKNLQGTMREIDEKHKKLNVDVTH</sequence>
<evidence type="ECO:0000256" key="7">
    <source>
        <dbReference type="ARBA" id="ARBA00022838"/>
    </source>
</evidence>
<comment type="subcellular location">
    <subcellularLocation>
        <location evidence="1">Chromosome</location>
        <location evidence="1">Centromere</location>
        <location evidence="1">Kinetochore</location>
    </subcellularLocation>
</comment>
<keyword evidence="5" id="KW-0132">Cell division</keyword>
<evidence type="ECO:0000256" key="2">
    <source>
        <dbReference type="ARBA" id="ARBA00008643"/>
    </source>
</evidence>
<dbReference type="Pfam" id="PF05859">
    <property type="entry name" value="Mis12"/>
    <property type="match status" value="1"/>
</dbReference>
<comment type="similarity">
    <text evidence="2">Belongs to the mis12 family.</text>
</comment>
<keyword evidence="8" id="KW-0175">Coiled coil</keyword>
<evidence type="ECO:0000256" key="3">
    <source>
        <dbReference type="ARBA" id="ARBA00013793"/>
    </source>
</evidence>
<dbReference type="EMBL" id="CAUEEQ010035869">
    <property type="protein sequence ID" value="CAJ0952898.1"/>
    <property type="molecule type" value="Genomic_DNA"/>
</dbReference>
<keyword evidence="6" id="KW-0498">Mitosis</keyword>
<feature type="non-terminal residue" evidence="11">
    <location>
        <position position="1"/>
    </location>
</feature>
<organism evidence="11 12">
    <name type="scientific">Ranitomeya imitator</name>
    <name type="common">mimic poison frog</name>
    <dbReference type="NCBI Taxonomy" id="111125"/>
    <lineage>
        <taxon>Eukaryota</taxon>
        <taxon>Metazoa</taxon>
        <taxon>Chordata</taxon>
        <taxon>Craniata</taxon>
        <taxon>Vertebrata</taxon>
        <taxon>Euteleostomi</taxon>
        <taxon>Amphibia</taxon>
        <taxon>Batrachia</taxon>
        <taxon>Anura</taxon>
        <taxon>Neobatrachia</taxon>
        <taxon>Hyloidea</taxon>
        <taxon>Dendrobatidae</taxon>
        <taxon>Dendrobatinae</taxon>
        <taxon>Ranitomeya</taxon>
    </lineage>
</organism>
<accession>A0ABN9LWS6</accession>
<name>A0ABN9LWS6_9NEOB</name>
<keyword evidence="4" id="KW-0158">Chromosome</keyword>
<keyword evidence="12" id="KW-1185">Reference proteome</keyword>
<evidence type="ECO:0000256" key="8">
    <source>
        <dbReference type="ARBA" id="ARBA00023054"/>
    </source>
</evidence>
<dbReference type="InterPro" id="IPR008685">
    <property type="entry name" value="Centromere_Mis12"/>
</dbReference>
<proteinExistence type="inferred from homology"/>
<evidence type="ECO:0000256" key="10">
    <source>
        <dbReference type="ARBA" id="ARBA00023328"/>
    </source>
</evidence>
<keyword evidence="7" id="KW-0995">Kinetochore</keyword>
<keyword evidence="10" id="KW-0137">Centromere</keyword>
<dbReference type="Proteomes" id="UP001176940">
    <property type="component" value="Unassembled WGS sequence"/>
</dbReference>
<evidence type="ECO:0000256" key="1">
    <source>
        <dbReference type="ARBA" id="ARBA00004629"/>
    </source>
</evidence>
<reference evidence="11" key="1">
    <citation type="submission" date="2023-07" db="EMBL/GenBank/DDBJ databases">
        <authorList>
            <person name="Stuckert A."/>
        </authorList>
    </citation>
    <scope>NUCLEOTIDE SEQUENCE</scope>
</reference>
<dbReference type="PANTHER" id="PTHR14527">
    <property type="entry name" value="PROTEIN MIS12 HOMOLOG"/>
    <property type="match status" value="1"/>
</dbReference>
<dbReference type="PANTHER" id="PTHR14527:SF2">
    <property type="entry name" value="PROTEIN MIS12 HOMOLOG"/>
    <property type="match status" value="1"/>
</dbReference>